<feature type="region of interest" description="Disordered" evidence="1">
    <location>
        <begin position="20"/>
        <end position="53"/>
    </location>
</feature>
<evidence type="ECO:0000313" key="5">
    <source>
        <dbReference type="Proteomes" id="UP000245839"/>
    </source>
</evidence>
<accession>A0A2Y9ACS8</accession>
<dbReference type="Proteomes" id="UP000251571">
    <property type="component" value="Unassembled WGS sequence"/>
</dbReference>
<dbReference type="Proteomes" id="UP000245839">
    <property type="component" value="Unassembled WGS sequence"/>
</dbReference>
<feature type="region of interest" description="Disordered" evidence="1">
    <location>
        <begin position="138"/>
        <end position="157"/>
    </location>
</feature>
<sequence length="244" mass="25741">MSKSASLTAMLLALGVAASTPVHGQGNRPTDVTGNEGRAGVAANRPGGGPPRGDRLVVEFLETEVDYTVEDLSGPPGYQETTGTIQFLVAADMPFVVTALFSNWQPDAPAPAAYLQPAFSNGTFRIGGRLFLEITERGRQTGGNEPGPPSWVGDPGRPAWVGEPGRPDWVDYQGRRWGPGGRGKPGETGRIYQTAEGRIVVDASMGEAFFALGADLAPLFTDAPSGLPVPDTYSVDVEIIIQPY</sequence>
<dbReference type="RefSeq" id="WP_146204819.1">
    <property type="nucleotide sequence ID" value="NZ_QGDJ01000002.1"/>
</dbReference>
<dbReference type="EMBL" id="UETC01000002">
    <property type="protein sequence ID" value="SSA42015.1"/>
    <property type="molecule type" value="Genomic_DNA"/>
</dbReference>
<keyword evidence="5" id="KW-1185">Reference proteome</keyword>
<dbReference type="AlphaFoldDB" id="A0A2Y9ACS8"/>
<evidence type="ECO:0000313" key="3">
    <source>
        <dbReference type="EMBL" id="PWJ21409.1"/>
    </source>
</evidence>
<reference evidence="3 5" key="2">
    <citation type="submission" date="2018-03" db="EMBL/GenBank/DDBJ databases">
        <title>Genomic Encyclopedia of Archaeal and Bacterial Type Strains, Phase II (KMG-II): from individual species to whole genera.</title>
        <authorList>
            <person name="Goeker M."/>
        </authorList>
    </citation>
    <scope>NUCLEOTIDE SEQUENCE [LARGE SCALE GENOMIC DNA]</scope>
    <source>
        <strain evidence="3 5">DSM 25227</strain>
    </source>
</reference>
<reference evidence="4 6" key="1">
    <citation type="submission" date="2016-10" db="EMBL/GenBank/DDBJ databases">
        <authorList>
            <person name="Cai Z."/>
        </authorList>
    </citation>
    <scope>NUCLEOTIDE SEQUENCE [LARGE SCALE GENOMIC DNA]</scope>
    <source>
        <strain evidence="4 6">DSM 25227</strain>
    </source>
</reference>
<organism evidence="4 6">
    <name type="scientific">Jannaschia seohaensis</name>
    <dbReference type="NCBI Taxonomy" id="475081"/>
    <lineage>
        <taxon>Bacteria</taxon>
        <taxon>Pseudomonadati</taxon>
        <taxon>Pseudomonadota</taxon>
        <taxon>Alphaproteobacteria</taxon>
        <taxon>Rhodobacterales</taxon>
        <taxon>Roseobacteraceae</taxon>
        <taxon>Jannaschia</taxon>
    </lineage>
</organism>
<dbReference type="EMBL" id="QGDJ01000002">
    <property type="protein sequence ID" value="PWJ21409.1"/>
    <property type="molecule type" value="Genomic_DNA"/>
</dbReference>
<evidence type="ECO:0000313" key="4">
    <source>
        <dbReference type="EMBL" id="SSA42015.1"/>
    </source>
</evidence>
<evidence type="ECO:0000313" key="6">
    <source>
        <dbReference type="Proteomes" id="UP000251571"/>
    </source>
</evidence>
<proteinExistence type="predicted"/>
<feature type="chain" id="PRO_5036326955" evidence="2">
    <location>
        <begin position="25"/>
        <end position="244"/>
    </location>
</feature>
<keyword evidence="2" id="KW-0732">Signal</keyword>
<feature type="signal peptide" evidence="2">
    <location>
        <begin position="1"/>
        <end position="24"/>
    </location>
</feature>
<name>A0A2Y9ACS8_9RHOB</name>
<evidence type="ECO:0000256" key="1">
    <source>
        <dbReference type="SAM" id="MobiDB-lite"/>
    </source>
</evidence>
<gene>
    <name evidence="3" type="ORF">BCF38_102662</name>
    <name evidence="4" type="ORF">SAMN05421539_102662</name>
</gene>
<evidence type="ECO:0000256" key="2">
    <source>
        <dbReference type="SAM" id="SignalP"/>
    </source>
</evidence>
<protein>
    <submittedName>
        <fullName evidence="4">Uncharacterized protein</fullName>
    </submittedName>
</protein>
<dbReference type="OrthoDB" id="10019512at2"/>
<feature type="region of interest" description="Disordered" evidence="1">
    <location>
        <begin position="170"/>
        <end position="189"/>
    </location>
</feature>